<gene>
    <name evidence="3" type="primary">BYSL</name>
    <name evidence="3" type="ORF">Hypma_006258</name>
</gene>
<feature type="region of interest" description="Disordered" evidence="2">
    <location>
        <begin position="1"/>
        <end position="75"/>
    </location>
</feature>
<name>A0A369JYZ7_HYPMA</name>
<dbReference type="GO" id="GO:0005730">
    <property type="term" value="C:nucleolus"/>
    <property type="evidence" value="ECO:0007669"/>
    <property type="project" value="TreeGrafter"/>
</dbReference>
<dbReference type="InterPro" id="IPR007955">
    <property type="entry name" value="Bystin"/>
</dbReference>
<evidence type="ECO:0000313" key="3">
    <source>
        <dbReference type="EMBL" id="RDB25747.1"/>
    </source>
</evidence>
<dbReference type="InParanoid" id="A0A369JYZ7"/>
<dbReference type="AlphaFoldDB" id="A0A369JYZ7"/>
<comment type="caution">
    <text evidence="3">The sequence shown here is derived from an EMBL/GenBank/DDBJ whole genome shotgun (WGS) entry which is preliminary data.</text>
</comment>
<evidence type="ECO:0000256" key="1">
    <source>
        <dbReference type="ARBA" id="ARBA00007114"/>
    </source>
</evidence>
<dbReference type="GO" id="GO:0005737">
    <property type="term" value="C:cytoplasm"/>
    <property type="evidence" value="ECO:0007669"/>
    <property type="project" value="TreeGrafter"/>
</dbReference>
<dbReference type="Proteomes" id="UP000076154">
    <property type="component" value="Unassembled WGS sequence"/>
</dbReference>
<dbReference type="EMBL" id="LUEZ02000040">
    <property type="protein sequence ID" value="RDB25747.1"/>
    <property type="molecule type" value="Genomic_DNA"/>
</dbReference>
<organism evidence="3 4">
    <name type="scientific">Hypsizygus marmoreus</name>
    <name type="common">White beech mushroom</name>
    <name type="synonym">Agaricus marmoreus</name>
    <dbReference type="NCBI Taxonomy" id="39966"/>
    <lineage>
        <taxon>Eukaryota</taxon>
        <taxon>Fungi</taxon>
        <taxon>Dikarya</taxon>
        <taxon>Basidiomycota</taxon>
        <taxon>Agaricomycotina</taxon>
        <taxon>Agaricomycetes</taxon>
        <taxon>Agaricomycetidae</taxon>
        <taxon>Agaricales</taxon>
        <taxon>Tricholomatineae</taxon>
        <taxon>Lyophyllaceae</taxon>
        <taxon>Hypsizygus</taxon>
    </lineage>
</organism>
<dbReference type="PANTHER" id="PTHR12821">
    <property type="entry name" value="BYSTIN"/>
    <property type="match status" value="1"/>
</dbReference>
<feature type="compositionally biased region" description="Basic and acidic residues" evidence="2">
    <location>
        <begin position="50"/>
        <end position="59"/>
    </location>
</feature>
<keyword evidence="4" id="KW-1185">Reference proteome</keyword>
<reference evidence="3" key="1">
    <citation type="submission" date="2018-04" db="EMBL/GenBank/DDBJ databases">
        <title>Whole genome sequencing of Hypsizygus marmoreus.</title>
        <authorList>
            <person name="Choi I.-G."/>
            <person name="Min B."/>
            <person name="Kim J.-G."/>
            <person name="Kim S."/>
            <person name="Oh Y.-L."/>
            <person name="Kong W.-S."/>
            <person name="Park H."/>
            <person name="Jeong J."/>
            <person name="Song E.-S."/>
        </authorList>
    </citation>
    <scope>NUCLEOTIDE SEQUENCE [LARGE SCALE GENOMIC DNA]</scope>
    <source>
        <strain evidence="3">51987-8</strain>
    </source>
</reference>
<evidence type="ECO:0000313" key="4">
    <source>
        <dbReference type="Proteomes" id="UP000076154"/>
    </source>
</evidence>
<dbReference type="Pfam" id="PF05291">
    <property type="entry name" value="Bystin"/>
    <property type="match status" value="1"/>
</dbReference>
<dbReference type="GO" id="GO:0006364">
    <property type="term" value="P:rRNA processing"/>
    <property type="evidence" value="ECO:0007669"/>
    <property type="project" value="TreeGrafter"/>
</dbReference>
<proteinExistence type="inferred from homology"/>
<dbReference type="STRING" id="39966.A0A369JYZ7"/>
<comment type="similarity">
    <text evidence="1">Belongs to the bystin family.</text>
</comment>
<accession>A0A369JYZ7</accession>
<dbReference type="GO" id="GO:0030515">
    <property type="term" value="F:snoRNA binding"/>
    <property type="evidence" value="ECO:0007669"/>
    <property type="project" value="TreeGrafter"/>
</dbReference>
<evidence type="ECO:0000256" key="2">
    <source>
        <dbReference type="SAM" id="MobiDB-lite"/>
    </source>
</evidence>
<sequence length="450" mass="50530">MPRAGRVPTRTRHNPLYQDIQEDSDSTPRAVKVKRRLRPVDLDEEEEEYLDPRSSRRVLELAQSQQEEFELDESDDDVLNAPRSAEFRQDSFRVARDAELNSEDEDEDPIYMNVNEEEGLLRSLDLDASDLAVLENLHPSDHAERKTLADIILSKMGAAEGVAFPAVSPTQTQKHDSSDPAAGLDPRIVELFTKAGQSMLSTGPLPKVIKLLPSFPSWQRYLALTQPTSWHPAALRKATGIFVANMKPRQAQFFFRYVLLPAVRDDIAGGGAGRKVGRGLNVHYYEALVRAMFKPAPFFKGVVFPFLEENCTLKEAAIVASVLAKKSIPSVHLGAAIVHIAASDFSGPRALFLRVLLDKKKDLPYRVLDDLVFHFIRISNWAKSKGVDLPVLWHQSLLVFSQRYSANLTRDQKHALLDVVKANFHHQIGPEVRRELAFADNGRANIEMIS</sequence>
<dbReference type="GO" id="GO:0030688">
    <property type="term" value="C:preribosome, small subunit precursor"/>
    <property type="evidence" value="ECO:0007669"/>
    <property type="project" value="TreeGrafter"/>
</dbReference>
<protein>
    <submittedName>
        <fullName evidence="3">Bystin</fullName>
    </submittedName>
</protein>
<dbReference type="OrthoDB" id="2925035at2759"/>
<dbReference type="PANTHER" id="PTHR12821:SF0">
    <property type="entry name" value="BYSTIN"/>
    <property type="match status" value="1"/>
</dbReference>